<evidence type="ECO:0000256" key="12">
    <source>
        <dbReference type="ARBA" id="ARBA00022737"/>
    </source>
</evidence>
<feature type="region of interest" description="Disordered" evidence="21">
    <location>
        <begin position="212"/>
        <end position="272"/>
    </location>
</feature>
<keyword evidence="9 20" id="KW-0853">WD repeat</keyword>
<dbReference type="InterPro" id="IPR015943">
    <property type="entry name" value="WD40/YVTN_repeat-like_dom_sf"/>
</dbReference>
<dbReference type="PANTHER" id="PTHR24370:SF10">
    <property type="entry name" value="LEUCINE-RICH REPEAT AND WD REPEAT-CONTAINING PROTEIN 1"/>
    <property type="match status" value="1"/>
</dbReference>
<keyword evidence="14" id="KW-0156">Chromatin regulator</keyword>
<dbReference type="InterPro" id="IPR056160">
    <property type="entry name" value="WD_LRWD1"/>
</dbReference>
<dbReference type="InterPro" id="IPR052489">
    <property type="entry name" value="LRWD1"/>
</dbReference>
<dbReference type="InterPro" id="IPR001680">
    <property type="entry name" value="WD40_rpt"/>
</dbReference>
<dbReference type="Gene3D" id="3.80.10.10">
    <property type="entry name" value="Ribonuclease Inhibitor"/>
    <property type="match status" value="1"/>
</dbReference>
<dbReference type="GO" id="GO:0005634">
    <property type="term" value="C:nucleus"/>
    <property type="evidence" value="ECO:0007669"/>
    <property type="project" value="UniProtKB-SubCell"/>
</dbReference>
<evidence type="ECO:0000256" key="1">
    <source>
        <dbReference type="ARBA" id="ARBA00004123"/>
    </source>
</evidence>
<evidence type="ECO:0000256" key="11">
    <source>
        <dbReference type="ARBA" id="ARBA00022705"/>
    </source>
</evidence>
<reference evidence="24" key="1">
    <citation type="journal article" date="2023" name="G3 (Bethesda)">
        <title>Whole genome assembly and annotation of the endangered Caribbean coral Acropora cervicornis.</title>
        <authorList>
            <person name="Selwyn J.D."/>
            <person name="Vollmer S.V."/>
        </authorList>
    </citation>
    <scope>NUCLEOTIDE SEQUENCE</scope>
    <source>
        <strain evidence="24">K2</strain>
    </source>
</reference>
<dbReference type="GO" id="GO:0005813">
    <property type="term" value="C:centrosome"/>
    <property type="evidence" value="ECO:0007669"/>
    <property type="project" value="UniProtKB-SubCell"/>
</dbReference>
<dbReference type="Pfam" id="PF23215">
    <property type="entry name" value="WD_LRWD1"/>
    <property type="match status" value="1"/>
</dbReference>
<dbReference type="InterPro" id="IPR032675">
    <property type="entry name" value="LRR_dom_sf"/>
</dbReference>
<organism evidence="24 25">
    <name type="scientific">Acropora cervicornis</name>
    <name type="common">Staghorn coral</name>
    <dbReference type="NCBI Taxonomy" id="6130"/>
    <lineage>
        <taxon>Eukaryota</taxon>
        <taxon>Metazoa</taxon>
        <taxon>Cnidaria</taxon>
        <taxon>Anthozoa</taxon>
        <taxon>Hexacorallia</taxon>
        <taxon>Scleractinia</taxon>
        <taxon>Astrocoeniina</taxon>
        <taxon>Acroporidae</taxon>
        <taxon>Acropora</taxon>
    </lineage>
</organism>
<keyword evidence="16" id="KW-0206">Cytoskeleton</keyword>
<keyword evidence="12" id="KW-0677">Repeat</keyword>
<feature type="domain" description="Leucine-rich repeat and WD repeat-containing protein 1 LRR" evidence="22">
    <location>
        <begin position="34"/>
        <end position="197"/>
    </location>
</feature>
<dbReference type="PROSITE" id="PS00678">
    <property type="entry name" value="WD_REPEATS_1"/>
    <property type="match status" value="1"/>
</dbReference>
<keyword evidence="7" id="KW-0158">Chromosome</keyword>
<name>A0AAD9R785_ACRCE</name>
<gene>
    <name evidence="24" type="ORF">P5673_000298</name>
</gene>
<dbReference type="InterPro" id="IPR001611">
    <property type="entry name" value="Leu-rich_rpt"/>
</dbReference>
<keyword evidence="8" id="KW-0963">Cytoplasm</keyword>
<keyword evidence="17" id="KW-0539">Nucleus</keyword>
<evidence type="ECO:0000256" key="9">
    <source>
        <dbReference type="ARBA" id="ARBA00022574"/>
    </source>
</evidence>
<feature type="region of interest" description="Disordered" evidence="21">
    <location>
        <begin position="1"/>
        <end position="27"/>
    </location>
</feature>
<evidence type="ECO:0000313" key="24">
    <source>
        <dbReference type="EMBL" id="KAK2574163.1"/>
    </source>
</evidence>
<dbReference type="Proteomes" id="UP001249851">
    <property type="component" value="Unassembled WGS sequence"/>
</dbReference>
<evidence type="ECO:0000256" key="20">
    <source>
        <dbReference type="PROSITE-ProRule" id="PRU00221"/>
    </source>
</evidence>
<dbReference type="SUPFAM" id="SSF52075">
    <property type="entry name" value="Outer arm dynein light chain 1"/>
    <property type="match status" value="1"/>
</dbReference>
<evidence type="ECO:0000256" key="14">
    <source>
        <dbReference type="ARBA" id="ARBA00022853"/>
    </source>
</evidence>
<evidence type="ECO:0000256" key="17">
    <source>
        <dbReference type="ARBA" id="ARBA00023242"/>
    </source>
</evidence>
<evidence type="ECO:0000256" key="7">
    <source>
        <dbReference type="ARBA" id="ARBA00022454"/>
    </source>
</evidence>
<dbReference type="GO" id="GO:0000776">
    <property type="term" value="C:kinetochore"/>
    <property type="evidence" value="ECO:0007669"/>
    <property type="project" value="UniProtKB-KW"/>
</dbReference>
<evidence type="ECO:0000256" key="16">
    <source>
        <dbReference type="ARBA" id="ARBA00023212"/>
    </source>
</evidence>
<evidence type="ECO:0000256" key="6">
    <source>
        <dbReference type="ARBA" id="ARBA00015536"/>
    </source>
</evidence>
<keyword evidence="18" id="KW-0137">Centromere</keyword>
<dbReference type="PROSITE" id="PS51450">
    <property type="entry name" value="LRR"/>
    <property type="match status" value="1"/>
</dbReference>
<sequence>MASAQVVETPLTNNGRSQNSNHPDDHFQSSLSDLGLTSIVTDTLQCLPNLEELDLSKNKLTEIKLDGVMPQVKTLSLSSNQLCSVDGLIAFPSLESVDVTNNPTLEVSDKYKLVSLCLMLKIMDGKDIGLMRDAVNRLNSTLSQKASDTWKIHFSKKYMVNQLEGGKRAEIESEFIEKLKSEVTCGPTMLKNYREYQLSVLGKDHLKKLFEGRLEEEPPNKKQKTIEVNGQTENVDEKAKSDSNKMKSIKTPDSKFSKKKLKTPRKETKTQTSSPAYCEFAVSHLLQTHSLNNDPSDRKTQVWGCEFEPDPESKGYTTFTCATCGGDSVCFVDCSTGRVMKKYKQPGETFYCLAWTTVCLDSDPNKQHKTNLIAAGGSQCTIKIIEPNQLVCFEEIEGHKGVLECLVFHPHHPSWLLSAADDNTIMIWEIGLPKGAEYQGKSKLLLTLKSRSIVRLFSVPPHGKVVVGGCDDGCYMWKLFDNSTDQGDKKDKTRTYYGKLDFPGKKTIPLDSIACLSNNLIATKRVEEGCIHIWNSASEMLENDFQVAYRLPWRLTEVPFLKFSFAQGVFPFSACSVLLAGDDTGSVWLYDADTLVLAGKLKDKQHKQAQILTCPNETTKVFNQVSASSNMDYIVAVADTNVVCIWKRLRIEDASSHS</sequence>
<feature type="domain" description="Leucine-rich repeat and WD repeat-containing protein 1 WD" evidence="23">
    <location>
        <begin position="283"/>
        <end position="647"/>
    </location>
</feature>
<dbReference type="InterPro" id="IPR036322">
    <property type="entry name" value="WD40_repeat_dom_sf"/>
</dbReference>
<keyword evidence="10" id="KW-0433">Leucine-rich repeat</keyword>
<comment type="subcellular location">
    <subcellularLocation>
        <location evidence="4">Chromosome</location>
        <location evidence="4">Centromere</location>
        <location evidence="4">Kinetochore</location>
    </subcellularLocation>
    <subcellularLocation>
        <location evidence="3">Chromosome</location>
        <location evidence="3">Telomere</location>
    </subcellularLocation>
    <subcellularLocation>
        <location evidence="2">Cytoplasm</location>
        <location evidence="2">Cytoskeleton</location>
        <location evidence="2">Microtubule organizing center</location>
        <location evidence="2">Centrosome</location>
    </subcellularLocation>
    <subcellularLocation>
        <location evidence="1">Nucleus</location>
    </subcellularLocation>
</comment>
<dbReference type="InterPro" id="IPR019775">
    <property type="entry name" value="WD40_repeat_CS"/>
</dbReference>
<dbReference type="SUPFAM" id="SSF50978">
    <property type="entry name" value="WD40 repeat-like"/>
    <property type="match status" value="1"/>
</dbReference>
<dbReference type="GO" id="GO:0000781">
    <property type="term" value="C:chromosome, telomeric region"/>
    <property type="evidence" value="ECO:0007669"/>
    <property type="project" value="UniProtKB-SubCell"/>
</dbReference>
<evidence type="ECO:0000256" key="15">
    <source>
        <dbReference type="ARBA" id="ARBA00022895"/>
    </source>
</evidence>
<protein>
    <recommendedName>
        <fullName evidence="6">Leucine-rich repeat and WD repeat-containing protein 1</fullName>
    </recommendedName>
    <alternativeName>
        <fullName evidence="19">Origin recognition complex-associated protein</fullName>
    </alternativeName>
</protein>
<keyword evidence="11" id="KW-0235">DNA replication</keyword>
<dbReference type="SMART" id="SM00320">
    <property type="entry name" value="WD40"/>
    <property type="match status" value="5"/>
</dbReference>
<dbReference type="PANTHER" id="PTHR24370">
    <property type="entry name" value="OPTICIN"/>
    <property type="match status" value="1"/>
</dbReference>
<dbReference type="Gene3D" id="2.130.10.10">
    <property type="entry name" value="YVTN repeat-like/Quinoprotein amine dehydrogenase"/>
    <property type="match status" value="1"/>
</dbReference>
<evidence type="ECO:0000256" key="21">
    <source>
        <dbReference type="SAM" id="MobiDB-lite"/>
    </source>
</evidence>
<evidence type="ECO:0000259" key="22">
    <source>
        <dbReference type="Pfam" id="PF23211"/>
    </source>
</evidence>
<evidence type="ECO:0000256" key="4">
    <source>
        <dbReference type="ARBA" id="ARBA00004629"/>
    </source>
</evidence>
<evidence type="ECO:0000259" key="23">
    <source>
        <dbReference type="Pfam" id="PF23215"/>
    </source>
</evidence>
<evidence type="ECO:0000256" key="19">
    <source>
        <dbReference type="ARBA" id="ARBA00033046"/>
    </source>
</evidence>
<evidence type="ECO:0000256" key="8">
    <source>
        <dbReference type="ARBA" id="ARBA00022490"/>
    </source>
</evidence>
<dbReference type="PROSITE" id="PS50082">
    <property type="entry name" value="WD_REPEATS_2"/>
    <property type="match status" value="1"/>
</dbReference>
<reference evidence="24" key="2">
    <citation type="journal article" date="2023" name="Science">
        <title>Genomic signatures of disease resistance in endangered staghorn corals.</title>
        <authorList>
            <person name="Vollmer S.V."/>
            <person name="Selwyn J.D."/>
            <person name="Despard B.A."/>
            <person name="Roesel C.L."/>
        </authorList>
    </citation>
    <scope>NUCLEOTIDE SEQUENCE</scope>
    <source>
        <strain evidence="24">K2</strain>
    </source>
</reference>
<dbReference type="GO" id="GO:0006325">
    <property type="term" value="P:chromatin organization"/>
    <property type="evidence" value="ECO:0007669"/>
    <property type="project" value="UniProtKB-KW"/>
</dbReference>
<evidence type="ECO:0000313" key="25">
    <source>
        <dbReference type="Proteomes" id="UP001249851"/>
    </source>
</evidence>
<evidence type="ECO:0000256" key="2">
    <source>
        <dbReference type="ARBA" id="ARBA00004300"/>
    </source>
</evidence>
<evidence type="ECO:0000256" key="3">
    <source>
        <dbReference type="ARBA" id="ARBA00004574"/>
    </source>
</evidence>
<proteinExistence type="inferred from homology"/>
<dbReference type="GO" id="GO:0006260">
    <property type="term" value="P:DNA replication"/>
    <property type="evidence" value="ECO:0007669"/>
    <property type="project" value="UniProtKB-KW"/>
</dbReference>
<dbReference type="EMBL" id="JARQWQ010000001">
    <property type="protein sequence ID" value="KAK2574163.1"/>
    <property type="molecule type" value="Genomic_DNA"/>
</dbReference>
<keyword evidence="13" id="KW-0995">Kinetochore</keyword>
<evidence type="ECO:0000256" key="18">
    <source>
        <dbReference type="ARBA" id="ARBA00023328"/>
    </source>
</evidence>
<feature type="compositionally biased region" description="Basic and acidic residues" evidence="21">
    <location>
        <begin position="235"/>
        <end position="256"/>
    </location>
</feature>
<dbReference type="AlphaFoldDB" id="A0AAD9R785"/>
<evidence type="ECO:0000256" key="13">
    <source>
        <dbReference type="ARBA" id="ARBA00022838"/>
    </source>
</evidence>
<evidence type="ECO:0000256" key="5">
    <source>
        <dbReference type="ARBA" id="ARBA00007545"/>
    </source>
</evidence>
<dbReference type="PROSITE" id="PS50294">
    <property type="entry name" value="WD_REPEATS_REGION"/>
    <property type="match status" value="1"/>
</dbReference>
<keyword evidence="25" id="KW-1185">Reference proteome</keyword>
<comment type="caution">
    <text evidence="24">The sequence shown here is derived from an EMBL/GenBank/DDBJ whole genome shotgun (WGS) entry which is preliminary data.</text>
</comment>
<dbReference type="Pfam" id="PF23211">
    <property type="entry name" value="LRR_LRWD1"/>
    <property type="match status" value="1"/>
</dbReference>
<evidence type="ECO:0000256" key="10">
    <source>
        <dbReference type="ARBA" id="ARBA00022614"/>
    </source>
</evidence>
<dbReference type="InterPro" id="IPR056363">
    <property type="entry name" value="LRR_LRWD1_dom"/>
</dbReference>
<feature type="compositionally biased region" description="Polar residues" evidence="21">
    <location>
        <begin position="10"/>
        <end position="21"/>
    </location>
</feature>
<feature type="repeat" description="WD" evidence="20">
    <location>
        <begin position="396"/>
        <end position="430"/>
    </location>
</feature>
<keyword evidence="15" id="KW-0779">Telomere</keyword>
<accession>A0AAD9R785</accession>
<comment type="similarity">
    <text evidence="5">Belongs to the LRWD1 family.</text>
</comment>